<proteinExistence type="predicted"/>
<dbReference type="SUPFAM" id="SSF58038">
    <property type="entry name" value="SNARE fusion complex"/>
    <property type="match status" value="1"/>
</dbReference>
<dbReference type="Proteomes" id="UP000825935">
    <property type="component" value="Chromosome 32"/>
</dbReference>
<gene>
    <name evidence="11" type="ORF">KP509_32G008200</name>
</gene>
<comment type="subcellular location">
    <subcellularLocation>
        <location evidence="1">Membrane</location>
        <topology evidence="1">Single-pass membrane protein</topology>
    </subcellularLocation>
</comment>
<keyword evidence="5 9" id="KW-1133">Transmembrane helix</keyword>
<keyword evidence="2" id="KW-0813">Transport</keyword>
<dbReference type="EMBL" id="CM035437">
    <property type="protein sequence ID" value="KAH7286460.1"/>
    <property type="molecule type" value="Genomic_DNA"/>
</dbReference>
<dbReference type="GO" id="GO:0016020">
    <property type="term" value="C:membrane"/>
    <property type="evidence" value="ECO:0007669"/>
    <property type="project" value="UniProtKB-SubCell"/>
</dbReference>
<evidence type="ECO:0000256" key="1">
    <source>
        <dbReference type="ARBA" id="ARBA00004167"/>
    </source>
</evidence>
<protein>
    <recommendedName>
        <fullName evidence="10">t-SNARE coiled-coil homology domain-containing protein</fullName>
    </recommendedName>
</protein>
<comment type="caution">
    <text evidence="11">The sequence shown here is derived from an EMBL/GenBank/DDBJ whole genome shotgun (WGS) entry which is preliminary data.</text>
</comment>
<evidence type="ECO:0000256" key="2">
    <source>
        <dbReference type="ARBA" id="ARBA00022448"/>
    </source>
</evidence>
<evidence type="ECO:0000259" key="10">
    <source>
        <dbReference type="PROSITE" id="PS50192"/>
    </source>
</evidence>
<evidence type="ECO:0000256" key="3">
    <source>
        <dbReference type="ARBA" id="ARBA00022692"/>
    </source>
</evidence>
<feature type="transmembrane region" description="Helical" evidence="9">
    <location>
        <begin position="212"/>
        <end position="233"/>
    </location>
</feature>
<organism evidence="11 12">
    <name type="scientific">Ceratopteris richardii</name>
    <name type="common">Triangle waterfern</name>
    <dbReference type="NCBI Taxonomy" id="49495"/>
    <lineage>
        <taxon>Eukaryota</taxon>
        <taxon>Viridiplantae</taxon>
        <taxon>Streptophyta</taxon>
        <taxon>Embryophyta</taxon>
        <taxon>Tracheophyta</taxon>
        <taxon>Polypodiopsida</taxon>
        <taxon>Polypodiidae</taxon>
        <taxon>Polypodiales</taxon>
        <taxon>Pteridineae</taxon>
        <taxon>Pteridaceae</taxon>
        <taxon>Parkerioideae</taxon>
        <taxon>Ceratopteris</taxon>
    </lineage>
</organism>
<keyword evidence="7" id="KW-0175">Coiled coil</keyword>
<evidence type="ECO:0000313" key="12">
    <source>
        <dbReference type="Proteomes" id="UP000825935"/>
    </source>
</evidence>
<name>A0A8T2QS84_CERRI</name>
<evidence type="ECO:0000256" key="4">
    <source>
        <dbReference type="ARBA" id="ARBA00022927"/>
    </source>
</evidence>
<evidence type="ECO:0000256" key="8">
    <source>
        <dbReference type="SAM" id="MobiDB-lite"/>
    </source>
</evidence>
<evidence type="ECO:0000313" key="11">
    <source>
        <dbReference type="EMBL" id="KAH7286460.1"/>
    </source>
</evidence>
<dbReference type="CDD" id="cd15841">
    <property type="entry name" value="SNARE_Qc"/>
    <property type="match status" value="1"/>
</dbReference>
<dbReference type="GO" id="GO:0005737">
    <property type="term" value="C:cytoplasm"/>
    <property type="evidence" value="ECO:0007669"/>
    <property type="project" value="UniProtKB-ARBA"/>
</dbReference>
<dbReference type="Pfam" id="PF05739">
    <property type="entry name" value="SNARE"/>
    <property type="match status" value="1"/>
</dbReference>
<feature type="domain" description="T-SNARE coiled-coil homology" evidence="10">
    <location>
        <begin position="140"/>
        <end position="202"/>
    </location>
</feature>
<evidence type="ECO:0000256" key="6">
    <source>
        <dbReference type="ARBA" id="ARBA00023136"/>
    </source>
</evidence>
<feature type="compositionally biased region" description="Low complexity" evidence="8">
    <location>
        <begin position="101"/>
        <end position="113"/>
    </location>
</feature>
<feature type="region of interest" description="Disordered" evidence="8">
    <location>
        <begin position="101"/>
        <end position="128"/>
    </location>
</feature>
<dbReference type="Gene3D" id="1.20.5.110">
    <property type="match status" value="1"/>
</dbReference>
<sequence length="236" mass="26152">MAQSDSWMREFEDAVRLADDIAARIAERNSAAPVGAGTRTADNSRLISAIRRKITMLGTRLDSLQSLLSSPSLTKALSEKDLSKRQDMVLGLRSRMNQMTNSLNASSNRSNLLGQDGKGEPKEDKRVTGLDNSGIVGLQQQIMREQDEDLLKLEETVTSTKHIALAVNEELDLHTKLLDNLDEDADRTNTRLKNMQRRLGDLSKKASSGCSVMCLVLMVLVIVILVLVIFALIRYL</sequence>
<dbReference type="PROSITE" id="PS50192">
    <property type="entry name" value="T_SNARE"/>
    <property type="match status" value="1"/>
</dbReference>
<feature type="coiled-coil region" evidence="7">
    <location>
        <begin position="178"/>
        <end position="205"/>
    </location>
</feature>
<dbReference type="AlphaFoldDB" id="A0A8T2QS84"/>
<reference evidence="11" key="1">
    <citation type="submission" date="2021-08" db="EMBL/GenBank/DDBJ databases">
        <title>WGS assembly of Ceratopteris richardii.</title>
        <authorList>
            <person name="Marchant D.B."/>
            <person name="Chen G."/>
            <person name="Jenkins J."/>
            <person name="Shu S."/>
            <person name="Leebens-Mack J."/>
            <person name="Grimwood J."/>
            <person name="Schmutz J."/>
            <person name="Soltis P."/>
            <person name="Soltis D."/>
            <person name="Chen Z.-H."/>
        </authorList>
    </citation>
    <scope>NUCLEOTIDE SEQUENCE</scope>
    <source>
        <strain evidence="11">Whitten #5841</strain>
        <tissue evidence="11">Leaf</tissue>
    </source>
</reference>
<keyword evidence="3 9" id="KW-0812">Transmembrane</keyword>
<keyword evidence="4" id="KW-0653">Protein transport</keyword>
<evidence type="ECO:0000256" key="9">
    <source>
        <dbReference type="SAM" id="Phobius"/>
    </source>
</evidence>
<keyword evidence="12" id="KW-1185">Reference proteome</keyword>
<evidence type="ECO:0000256" key="5">
    <source>
        <dbReference type="ARBA" id="ARBA00022989"/>
    </source>
</evidence>
<dbReference type="GO" id="GO:0012505">
    <property type="term" value="C:endomembrane system"/>
    <property type="evidence" value="ECO:0007669"/>
    <property type="project" value="UniProtKB-ARBA"/>
</dbReference>
<keyword evidence="6 9" id="KW-0472">Membrane</keyword>
<evidence type="ECO:0000256" key="7">
    <source>
        <dbReference type="SAM" id="Coils"/>
    </source>
</evidence>
<feature type="compositionally biased region" description="Basic and acidic residues" evidence="8">
    <location>
        <begin position="117"/>
        <end position="128"/>
    </location>
</feature>
<dbReference type="PANTHER" id="PTHR12791">
    <property type="entry name" value="GOLGI SNARE BET1-RELATED"/>
    <property type="match status" value="1"/>
</dbReference>
<dbReference type="SMART" id="SM00397">
    <property type="entry name" value="t_SNARE"/>
    <property type="match status" value="1"/>
</dbReference>
<accession>A0A8T2QS84</accession>
<dbReference type="OMA" id="DSTCYIA"/>
<dbReference type="InterPro" id="IPR000727">
    <property type="entry name" value="T_SNARE_dom"/>
</dbReference>
<dbReference type="OrthoDB" id="428895at2759"/>
<dbReference type="GO" id="GO:0015031">
    <property type="term" value="P:protein transport"/>
    <property type="evidence" value="ECO:0007669"/>
    <property type="project" value="UniProtKB-KW"/>
</dbReference>